<reference evidence="1 2" key="1">
    <citation type="journal article" date="2006" name="Nature">
        <title>Global trends of whole-genome duplications revealed by the ciliate Paramecium tetraurelia.</title>
        <authorList>
            <consortium name="Genoscope"/>
            <person name="Aury J.-M."/>
            <person name="Jaillon O."/>
            <person name="Duret L."/>
            <person name="Noel B."/>
            <person name="Jubin C."/>
            <person name="Porcel B.M."/>
            <person name="Segurens B."/>
            <person name="Daubin V."/>
            <person name="Anthouard V."/>
            <person name="Aiach N."/>
            <person name="Arnaiz O."/>
            <person name="Billaut A."/>
            <person name="Beisson J."/>
            <person name="Blanc I."/>
            <person name="Bouhouche K."/>
            <person name="Camara F."/>
            <person name="Duharcourt S."/>
            <person name="Guigo R."/>
            <person name="Gogendeau D."/>
            <person name="Katinka M."/>
            <person name="Keller A.-M."/>
            <person name="Kissmehl R."/>
            <person name="Klotz C."/>
            <person name="Koll F."/>
            <person name="Le Moue A."/>
            <person name="Lepere C."/>
            <person name="Malinsky S."/>
            <person name="Nowacki M."/>
            <person name="Nowak J.K."/>
            <person name="Plattner H."/>
            <person name="Poulain J."/>
            <person name="Ruiz F."/>
            <person name="Serrano V."/>
            <person name="Zagulski M."/>
            <person name="Dessen P."/>
            <person name="Betermier M."/>
            <person name="Weissenbach J."/>
            <person name="Scarpelli C."/>
            <person name="Schachter V."/>
            <person name="Sperling L."/>
            <person name="Meyer E."/>
            <person name="Cohen J."/>
            <person name="Wincker P."/>
        </authorList>
    </citation>
    <scope>NUCLEOTIDE SEQUENCE [LARGE SCALE GENOMIC DNA]</scope>
    <source>
        <strain evidence="1 2">Stock d4-2</strain>
    </source>
</reference>
<dbReference type="RefSeq" id="XP_001461679.1">
    <property type="nucleotide sequence ID" value="XM_001461642.1"/>
</dbReference>
<dbReference type="KEGG" id="ptm:GSPATT00026630001"/>
<dbReference type="AlphaFoldDB" id="A0EG65"/>
<name>A0EG65_PARTE</name>
<dbReference type="GeneID" id="5047464"/>
<organism evidence="1 2">
    <name type="scientific">Paramecium tetraurelia</name>
    <dbReference type="NCBI Taxonomy" id="5888"/>
    <lineage>
        <taxon>Eukaryota</taxon>
        <taxon>Sar</taxon>
        <taxon>Alveolata</taxon>
        <taxon>Ciliophora</taxon>
        <taxon>Intramacronucleata</taxon>
        <taxon>Oligohymenophorea</taxon>
        <taxon>Peniculida</taxon>
        <taxon>Parameciidae</taxon>
        <taxon>Paramecium</taxon>
    </lineage>
</organism>
<accession>A0EG65</accession>
<dbReference type="HOGENOM" id="CLU_1513421_0_0_1"/>
<evidence type="ECO:0000313" key="2">
    <source>
        <dbReference type="Proteomes" id="UP000000600"/>
    </source>
</evidence>
<gene>
    <name evidence="1" type="ORF">GSPATT00026630001</name>
</gene>
<sequence length="178" mass="21219">MLHKIRDEKIVKQLVSNKKDIIRKILACLLHSTSMLKYFQMAQHYFLKRPSPEAQILHFWSYFKVNENKLITLNAHGSFISSVLSIFQKPVYEGTHQFLNNFGFEVRFTIHLRVTLNKRNNLETSIKVLQIESTPVVNCNFQNQKHVRNREDFDSYQWNDVLIHYQIQDKQLEQQQGI</sequence>
<keyword evidence="2" id="KW-1185">Reference proteome</keyword>
<proteinExistence type="predicted"/>
<protein>
    <submittedName>
        <fullName evidence="1">Uncharacterized protein</fullName>
    </submittedName>
</protein>
<dbReference type="EMBL" id="CT868676">
    <property type="protein sequence ID" value="CAK94306.1"/>
    <property type="molecule type" value="Genomic_DNA"/>
</dbReference>
<dbReference type="Proteomes" id="UP000000600">
    <property type="component" value="Unassembled WGS sequence"/>
</dbReference>
<evidence type="ECO:0000313" key="1">
    <source>
        <dbReference type="EMBL" id="CAK94306.1"/>
    </source>
</evidence>
<dbReference type="InParanoid" id="A0EG65"/>